<sequence>MIPFPLLPTPIETNYRACTIPYRFPSDNLKKATPTEISWINVFANSIPSFKFLSLYFDLI</sequence>
<proteinExistence type="evidence at transcript level"/>
<evidence type="ECO:0000313" key="1">
    <source>
        <dbReference type="EMBL" id="BAE99606.1"/>
    </source>
</evidence>
<dbReference type="InterPro" id="IPR035073">
    <property type="entry name" value="At2g17340_3_helix_bundle"/>
</dbReference>
<dbReference type="AlphaFoldDB" id="Q0WTE2"/>
<organism evidence="1">
    <name type="scientific">Arabidopsis thaliana</name>
    <name type="common">Mouse-ear cress</name>
    <dbReference type="NCBI Taxonomy" id="3702"/>
    <lineage>
        <taxon>Eukaryota</taxon>
        <taxon>Viridiplantae</taxon>
        <taxon>Streptophyta</taxon>
        <taxon>Embryophyta</taxon>
        <taxon>Tracheophyta</taxon>
        <taxon>Spermatophyta</taxon>
        <taxon>Magnoliopsida</taxon>
        <taxon>eudicotyledons</taxon>
        <taxon>Gunneridae</taxon>
        <taxon>Pentapetalae</taxon>
        <taxon>rosids</taxon>
        <taxon>malvids</taxon>
        <taxon>Brassicales</taxon>
        <taxon>Brassicaceae</taxon>
        <taxon>Camelineae</taxon>
        <taxon>Arabidopsis</taxon>
    </lineage>
</organism>
<protein>
    <submittedName>
        <fullName evidence="1">Uncharacterized protein At2g17320</fullName>
    </submittedName>
</protein>
<name>Q0WTE2_ARATH</name>
<accession>Q0WTE2</accession>
<dbReference type="Gene3D" id="1.20.1700.10">
    <property type="entry name" value="AF1104-like"/>
    <property type="match status" value="1"/>
</dbReference>
<gene>
    <name evidence="1" type="ordered locus">At2g17320</name>
</gene>
<reference evidence="1" key="1">
    <citation type="submission" date="2006-07" db="EMBL/GenBank/DDBJ databases">
        <title>Large-scale analysis of RIKEN Arabidopsis full-length (RAFL) cDNAs.</title>
        <authorList>
            <person name="Totoki Y."/>
            <person name="Seki M."/>
            <person name="Ishida J."/>
            <person name="Nakajima M."/>
            <person name="Enju A."/>
            <person name="Morosawa T."/>
            <person name="Kamiya A."/>
            <person name="Narusaka M."/>
            <person name="Shin-i T."/>
            <person name="Nakagawa M."/>
            <person name="Sakamoto N."/>
            <person name="Oishi K."/>
            <person name="Kohara Y."/>
            <person name="Kobayashi M."/>
            <person name="Toyoda A."/>
            <person name="Sakaki Y."/>
            <person name="Sakurai T."/>
            <person name="Iida K."/>
            <person name="Akiyama K."/>
            <person name="Satou M."/>
            <person name="Toyoda T."/>
            <person name="Konagaya A."/>
            <person name="Carninci P."/>
            <person name="Kawai J."/>
            <person name="Hayashizaki Y."/>
            <person name="Shinozaki K."/>
        </authorList>
    </citation>
    <scope>NUCLEOTIDE SEQUENCE</scope>
</reference>
<dbReference type="EMBL" id="AK227615">
    <property type="protein sequence ID" value="BAE99606.1"/>
    <property type="molecule type" value="mRNA"/>
</dbReference>